<dbReference type="Pfam" id="PF00072">
    <property type="entry name" value="Response_reg"/>
    <property type="match status" value="1"/>
</dbReference>
<dbReference type="InterPro" id="IPR007492">
    <property type="entry name" value="LytTR_DNA-bd_dom"/>
</dbReference>
<organism evidence="6 7">
    <name type="scientific">Coprococcus hominis</name>
    <name type="common">ex Liu et al. 2022</name>
    <dbReference type="NCBI Taxonomy" id="2763039"/>
    <lineage>
        <taxon>Bacteria</taxon>
        <taxon>Bacillati</taxon>
        <taxon>Bacillota</taxon>
        <taxon>Clostridia</taxon>
        <taxon>Lachnospirales</taxon>
        <taxon>Lachnospiraceae</taxon>
        <taxon>Coprococcus</taxon>
    </lineage>
</organism>
<dbReference type="GO" id="GO:0003677">
    <property type="term" value="F:DNA binding"/>
    <property type="evidence" value="ECO:0007669"/>
    <property type="project" value="InterPro"/>
</dbReference>
<dbReference type="Gene3D" id="2.40.50.1020">
    <property type="entry name" value="LytTr DNA-binding domain"/>
    <property type="match status" value="1"/>
</dbReference>
<dbReference type="GO" id="GO:0000156">
    <property type="term" value="F:phosphorelay response regulator activity"/>
    <property type="evidence" value="ECO:0007669"/>
    <property type="project" value="InterPro"/>
</dbReference>
<protein>
    <recommendedName>
        <fullName evidence="1">Stage 0 sporulation protein A homolog</fullName>
    </recommendedName>
</protein>
<dbReference type="PANTHER" id="PTHR37299">
    <property type="entry name" value="TRANSCRIPTIONAL REGULATOR-RELATED"/>
    <property type="match status" value="1"/>
</dbReference>
<evidence type="ECO:0000259" key="5">
    <source>
        <dbReference type="PROSITE" id="PS50930"/>
    </source>
</evidence>
<dbReference type="SMART" id="SM00850">
    <property type="entry name" value="LytTR"/>
    <property type="match status" value="1"/>
</dbReference>
<name>A0A8I0DSI1_9FIRM</name>
<reference evidence="6 7" key="1">
    <citation type="submission" date="2020-08" db="EMBL/GenBank/DDBJ databases">
        <title>Genome public.</title>
        <authorList>
            <person name="Liu C."/>
            <person name="Sun Q."/>
        </authorList>
    </citation>
    <scope>NUCLEOTIDE SEQUENCE [LARGE SCALE GENOMIC DNA]</scope>
    <source>
        <strain evidence="6 7">NSJ-10</strain>
    </source>
</reference>
<proteinExistence type="predicted"/>
<feature type="modified residue" description="4-aspartylphosphate" evidence="3">
    <location>
        <position position="59"/>
    </location>
</feature>
<gene>
    <name evidence="6" type="ORF">H8S09_00220</name>
</gene>
<accession>A0A8I0DSI1</accession>
<comment type="function">
    <text evidence="2">May play the central regulatory role in sporulation. It may be an element of the effector pathway responsible for the activation of sporulation genes in response to nutritional stress. Spo0A may act in concert with spo0H (a sigma factor) to control the expression of some genes that are critical to the sporulation process.</text>
</comment>
<evidence type="ECO:0000313" key="6">
    <source>
        <dbReference type="EMBL" id="MBC5661329.1"/>
    </source>
</evidence>
<dbReference type="InterPro" id="IPR001789">
    <property type="entry name" value="Sig_transdc_resp-reg_receiver"/>
</dbReference>
<dbReference type="Gene3D" id="3.40.50.2300">
    <property type="match status" value="1"/>
</dbReference>
<keyword evidence="3" id="KW-0597">Phosphoprotein</keyword>
<dbReference type="AlphaFoldDB" id="A0A8I0DSI1"/>
<feature type="domain" description="HTH LytTR-type" evidence="5">
    <location>
        <begin position="132"/>
        <end position="233"/>
    </location>
</feature>
<dbReference type="SUPFAM" id="SSF52172">
    <property type="entry name" value="CheY-like"/>
    <property type="match status" value="1"/>
</dbReference>
<evidence type="ECO:0000313" key="7">
    <source>
        <dbReference type="Proteomes" id="UP000615234"/>
    </source>
</evidence>
<comment type="caution">
    <text evidence="6">The sequence shown here is derived from an EMBL/GenBank/DDBJ whole genome shotgun (WGS) entry which is preliminary data.</text>
</comment>
<evidence type="ECO:0000256" key="2">
    <source>
        <dbReference type="ARBA" id="ARBA00024867"/>
    </source>
</evidence>
<dbReference type="InterPro" id="IPR046947">
    <property type="entry name" value="LytR-like"/>
</dbReference>
<dbReference type="PROSITE" id="PS50930">
    <property type="entry name" value="HTH_LYTTR"/>
    <property type="match status" value="1"/>
</dbReference>
<dbReference type="EMBL" id="JACOOX010000001">
    <property type="protein sequence ID" value="MBC5661329.1"/>
    <property type="molecule type" value="Genomic_DNA"/>
</dbReference>
<dbReference type="Proteomes" id="UP000615234">
    <property type="component" value="Unassembled WGS sequence"/>
</dbReference>
<evidence type="ECO:0000256" key="3">
    <source>
        <dbReference type="PROSITE-ProRule" id="PRU00169"/>
    </source>
</evidence>
<sequence>MIRIAVCDDEQHVLDEISQMTATYMRNCNFNFQIDTFCSGEELLMEIDQSGMYQIVFLDIELTEMNGIRVAVQLRKQYPSMLLVFVSGYSEYYRAAFDVQPFQFLDKPVNEQTFLPLLDRIICHVRNNMEILPFYYNRTYYAINIGDIIYLESNRRVITAVCVSGIFEFYDKLENLEKYLEEHQQHFVRIHKSYLVNTSHIRELRYSEVIMSNGMELAISRDNKKYVREYYMDWIGGAGI</sequence>
<evidence type="ECO:0000259" key="4">
    <source>
        <dbReference type="PROSITE" id="PS50110"/>
    </source>
</evidence>
<dbReference type="RefSeq" id="WP_173784027.1">
    <property type="nucleotide sequence ID" value="NZ_JACOOX010000001.1"/>
</dbReference>
<dbReference type="PANTHER" id="PTHR37299:SF1">
    <property type="entry name" value="STAGE 0 SPORULATION PROTEIN A HOMOLOG"/>
    <property type="match status" value="1"/>
</dbReference>
<evidence type="ECO:0000256" key="1">
    <source>
        <dbReference type="ARBA" id="ARBA00018672"/>
    </source>
</evidence>
<dbReference type="PROSITE" id="PS50110">
    <property type="entry name" value="RESPONSE_REGULATORY"/>
    <property type="match status" value="1"/>
</dbReference>
<keyword evidence="7" id="KW-1185">Reference proteome</keyword>
<dbReference type="Pfam" id="PF04397">
    <property type="entry name" value="LytTR"/>
    <property type="match status" value="1"/>
</dbReference>
<dbReference type="SMART" id="SM00448">
    <property type="entry name" value="REC"/>
    <property type="match status" value="1"/>
</dbReference>
<dbReference type="InterPro" id="IPR011006">
    <property type="entry name" value="CheY-like_superfamily"/>
</dbReference>
<feature type="domain" description="Response regulatory" evidence="4">
    <location>
        <begin position="3"/>
        <end position="122"/>
    </location>
</feature>